<evidence type="ECO:0000256" key="5">
    <source>
        <dbReference type="ARBA" id="ARBA00023136"/>
    </source>
</evidence>
<dbReference type="InterPro" id="IPR023298">
    <property type="entry name" value="ATPase_P-typ_TM_dom_sf"/>
</dbReference>
<keyword evidence="7" id="KW-0378">Hydrolase</keyword>
<feature type="transmembrane region" description="Helical" evidence="6">
    <location>
        <begin position="40"/>
        <end position="58"/>
    </location>
</feature>
<dbReference type="SFLD" id="SFLDS00003">
    <property type="entry name" value="Haloacid_Dehalogenase"/>
    <property type="match status" value="1"/>
</dbReference>
<dbReference type="SFLD" id="SFLDF00027">
    <property type="entry name" value="p-type_atpase"/>
    <property type="match status" value="1"/>
</dbReference>
<dbReference type="GO" id="GO:0016020">
    <property type="term" value="C:membrane"/>
    <property type="evidence" value="ECO:0007669"/>
    <property type="project" value="UniProtKB-SubCell"/>
</dbReference>
<keyword evidence="2 6" id="KW-0812">Transmembrane</keyword>
<dbReference type="SUPFAM" id="SSF56784">
    <property type="entry name" value="HAD-like"/>
    <property type="match status" value="1"/>
</dbReference>
<reference evidence="7 8" key="1">
    <citation type="submission" date="2018-06" db="EMBL/GenBank/DDBJ databases">
        <authorList>
            <consortium name="Pathogen Informatics"/>
            <person name="Doyle S."/>
        </authorList>
    </citation>
    <scope>NUCLEOTIDE SEQUENCE [LARGE SCALE GENOMIC DNA]</scope>
    <source>
        <strain evidence="7 8">NCTC11155</strain>
    </source>
</reference>
<keyword evidence="5 6" id="KW-0472">Membrane</keyword>
<dbReference type="PANTHER" id="PTHR43520">
    <property type="entry name" value="ATP7, ISOFORM B"/>
    <property type="match status" value="1"/>
</dbReference>
<dbReference type="EMBL" id="UFSX01000001">
    <property type="protein sequence ID" value="SUV29400.1"/>
    <property type="molecule type" value="Genomic_DNA"/>
</dbReference>
<sequence length="554" mass="61528">MSNILKKVCSAQKQYCAEHADSMESGNVEERNRHYRSLKMQAAGAWLFAVPLLLLSIFRDHVTYGNEIQMLLAIPVLLFLGVSLYTDAWKQFRMGRITMDMLIAFSMSVAFLFSLFNTFFPDYWYEVGLQPYVYYEVAVLTTAVGLTGKVFRFLPDELHDGDRMAGIIFPVLTGIAILVFVIWILFGGMEAVPHALYSVISIFIVACPCALGLVTPVALMRGIGKAARMHILIKDSLALERLSKADIVVFDKTGTLTEGHPTVIAWLWAQCQEEYFKEVLLAAEMNSTNSLATAISTALREEGITPARLDVCEVLKGKGMRVVYKDAEYWVGSHKLLKDYHVYLSDVLGDMLVEYESEGNSIVYFGRKNELLAIIAVKDQLKAAALGAVRELRASELDICMLTGDGERTASTIAGKLGIIRYMPDALPDDKETFIRELQLQGKMVVMIGDGINDVQALTCADVSIAMGENPDDATVEKTMVVMKSSDLQSLPKLFGLSRHTLRLMHQNSFWMVIYHLIGVLIAAGILYPVYGILLTPMLAVIVILLSCVTLIRS</sequence>
<dbReference type="AlphaFoldDB" id="A0A380YN57"/>
<dbReference type="SFLD" id="SFLDG00002">
    <property type="entry name" value="C1.7:_P-type_atpase_like"/>
    <property type="match status" value="1"/>
</dbReference>
<dbReference type="GO" id="GO:0055070">
    <property type="term" value="P:copper ion homeostasis"/>
    <property type="evidence" value="ECO:0007669"/>
    <property type="project" value="TreeGrafter"/>
</dbReference>
<evidence type="ECO:0000256" key="1">
    <source>
        <dbReference type="ARBA" id="ARBA00004370"/>
    </source>
</evidence>
<feature type="transmembrane region" description="Helical" evidence="6">
    <location>
        <begin position="195"/>
        <end position="219"/>
    </location>
</feature>
<dbReference type="Gene3D" id="1.20.1110.10">
    <property type="entry name" value="Calcium-transporting ATPase, transmembrane domain"/>
    <property type="match status" value="1"/>
</dbReference>
<dbReference type="Gene3D" id="3.40.1110.10">
    <property type="entry name" value="Calcium-transporting ATPase, cytoplasmic domain N"/>
    <property type="match status" value="1"/>
</dbReference>
<proteinExistence type="predicted"/>
<evidence type="ECO:0000313" key="8">
    <source>
        <dbReference type="Proteomes" id="UP000254424"/>
    </source>
</evidence>
<dbReference type="STRING" id="483216.BACEGG_02454"/>
<feature type="transmembrane region" description="Helical" evidence="6">
    <location>
        <begin position="132"/>
        <end position="154"/>
    </location>
</feature>
<dbReference type="InterPro" id="IPR023299">
    <property type="entry name" value="ATPase_P-typ_cyto_dom_N"/>
</dbReference>
<dbReference type="Proteomes" id="UP000254424">
    <property type="component" value="Unassembled WGS sequence"/>
</dbReference>
<dbReference type="NCBIfam" id="TIGR01494">
    <property type="entry name" value="ATPase_P-type"/>
    <property type="match status" value="1"/>
</dbReference>
<dbReference type="EC" id="3.6.3.-" evidence="7"/>
<feature type="transmembrane region" description="Helical" evidence="6">
    <location>
        <begin position="509"/>
        <end position="528"/>
    </location>
</feature>
<organism evidence="7 8">
    <name type="scientific">Bacteroides eggerthii</name>
    <dbReference type="NCBI Taxonomy" id="28111"/>
    <lineage>
        <taxon>Bacteria</taxon>
        <taxon>Pseudomonadati</taxon>
        <taxon>Bacteroidota</taxon>
        <taxon>Bacteroidia</taxon>
        <taxon>Bacteroidales</taxon>
        <taxon>Bacteroidaceae</taxon>
        <taxon>Bacteroides</taxon>
    </lineage>
</organism>
<name>A0A380YN57_9BACE</name>
<dbReference type="GO" id="GO:0016887">
    <property type="term" value="F:ATP hydrolysis activity"/>
    <property type="evidence" value="ECO:0007669"/>
    <property type="project" value="InterPro"/>
</dbReference>
<dbReference type="InterPro" id="IPR018303">
    <property type="entry name" value="ATPase_P-typ_P_site"/>
</dbReference>
<keyword evidence="3" id="KW-1278">Translocase</keyword>
<dbReference type="Pfam" id="PF00702">
    <property type="entry name" value="Hydrolase"/>
    <property type="match status" value="1"/>
</dbReference>
<feature type="transmembrane region" description="Helical" evidence="6">
    <location>
        <begin position="70"/>
        <end position="89"/>
    </location>
</feature>
<dbReference type="InterPro" id="IPR044492">
    <property type="entry name" value="P_typ_ATPase_HD_dom"/>
</dbReference>
<evidence type="ECO:0000256" key="3">
    <source>
        <dbReference type="ARBA" id="ARBA00022967"/>
    </source>
</evidence>
<keyword evidence="4 6" id="KW-1133">Transmembrane helix</keyword>
<dbReference type="Gene3D" id="3.40.50.1000">
    <property type="entry name" value="HAD superfamily/HAD-like"/>
    <property type="match status" value="1"/>
</dbReference>
<feature type="transmembrane region" description="Helical" evidence="6">
    <location>
        <begin position="166"/>
        <end position="189"/>
    </location>
</feature>
<dbReference type="RefSeq" id="WP_004290775.1">
    <property type="nucleotide sequence ID" value="NZ_CABKNQ010000018.1"/>
</dbReference>
<dbReference type="InterPro" id="IPR023214">
    <property type="entry name" value="HAD_sf"/>
</dbReference>
<evidence type="ECO:0000256" key="6">
    <source>
        <dbReference type="SAM" id="Phobius"/>
    </source>
</evidence>
<evidence type="ECO:0000256" key="2">
    <source>
        <dbReference type="ARBA" id="ARBA00022692"/>
    </source>
</evidence>
<dbReference type="GO" id="GO:0005507">
    <property type="term" value="F:copper ion binding"/>
    <property type="evidence" value="ECO:0007669"/>
    <property type="project" value="TreeGrafter"/>
</dbReference>
<evidence type="ECO:0000256" key="4">
    <source>
        <dbReference type="ARBA" id="ARBA00022989"/>
    </source>
</evidence>
<dbReference type="InterPro" id="IPR036412">
    <property type="entry name" value="HAD-like_sf"/>
</dbReference>
<comment type="subcellular location">
    <subcellularLocation>
        <location evidence="1">Membrane</location>
    </subcellularLocation>
</comment>
<accession>A0A380YN57</accession>
<dbReference type="PRINTS" id="PR00943">
    <property type="entry name" value="CUATPASE"/>
</dbReference>
<dbReference type="GeneID" id="93071293"/>
<dbReference type="GO" id="GO:0005524">
    <property type="term" value="F:ATP binding"/>
    <property type="evidence" value="ECO:0007669"/>
    <property type="project" value="InterPro"/>
</dbReference>
<gene>
    <name evidence="7" type="primary">copA</name>
    <name evidence="7" type="ORF">NCTC11155_01383</name>
</gene>
<feature type="transmembrane region" description="Helical" evidence="6">
    <location>
        <begin position="534"/>
        <end position="552"/>
    </location>
</feature>
<dbReference type="GO" id="GO:0043682">
    <property type="term" value="F:P-type divalent copper transporter activity"/>
    <property type="evidence" value="ECO:0007669"/>
    <property type="project" value="TreeGrafter"/>
</dbReference>
<dbReference type="OrthoDB" id="1521937at2"/>
<evidence type="ECO:0000313" key="7">
    <source>
        <dbReference type="EMBL" id="SUV29400.1"/>
    </source>
</evidence>
<dbReference type="PRINTS" id="PR00119">
    <property type="entry name" value="CATATPASE"/>
</dbReference>
<feature type="transmembrane region" description="Helical" evidence="6">
    <location>
        <begin position="101"/>
        <end position="120"/>
    </location>
</feature>
<protein>
    <submittedName>
        <fullName evidence="7">Putative transmembrane cation-transporting ATPase</fullName>
        <ecNumber evidence="7">3.6.3.-</ecNumber>
    </submittedName>
</protein>
<dbReference type="PANTHER" id="PTHR43520:SF8">
    <property type="entry name" value="P-TYPE CU(+) TRANSPORTER"/>
    <property type="match status" value="1"/>
</dbReference>
<dbReference type="SUPFAM" id="SSF81665">
    <property type="entry name" value="Calcium ATPase, transmembrane domain M"/>
    <property type="match status" value="1"/>
</dbReference>
<dbReference type="InterPro" id="IPR001757">
    <property type="entry name" value="P_typ_ATPase"/>
</dbReference>
<dbReference type="PROSITE" id="PS00154">
    <property type="entry name" value="ATPASE_E1_E2"/>
    <property type="match status" value="1"/>
</dbReference>